<accession>A0AAV4EP69</accession>
<sequence length="90" mass="10307">MKPSPLPELVVAVATVFLVTQVQGFFYPEQVPAVPLQDKTFLSQGPAPSENFTFRERLTDDYTLYWDFNDTHITFEVVVKTKGNNMHSLR</sequence>
<gene>
    <name evidence="2" type="ORF">ElyMa_005458500</name>
</gene>
<dbReference type="Proteomes" id="UP000762676">
    <property type="component" value="Unassembled WGS sequence"/>
</dbReference>
<evidence type="ECO:0000313" key="3">
    <source>
        <dbReference type="Proteomes" id="UP000762676"/>
    </source>
</evidence>
<dbReference type="GO" id="GO:0004497">
    <property type="term" value="F:monooxygenase activity"/>
    <property type="evidence" value="ECO:0007669"/>
    <property type="project" value="UniProtKB-KW"/>
</dbReference>
<dbReference type="AlphaFoldDB" id="A0AAV4EP69"/>
<evidence type="ECO:0000256" key="1">
    <source>
        <dbReference type="SAM" id="SignalP"/>
    </source>
</evidence>
<organism evidence="2 3">
    <name type="scientific">Elysia marginata</name>
    <dbReference type="NCBI Taxonomy" id="1093978"/>
    <lineage>
        <taxon>Eukaryota</taxon>
        <taxon>Metazoa</taxon>
        <taxon>Spiralia</taxon>
        <taxon>Lophotrochozoa</taxon>
        <taxon>Mollusca</taxon>
        <taxon>Gastropoda</taxon>
        <taxon>Heterobranchia</taxon>
        <taxon>Euthyneura</taxon>
        <taxon>Panpulmonata</taxon>
        <taxon>Sacoglossa</taxon>
        <taxon>Placobranchoidea</taxon>
        <taxon>Plakobranchidae</taxon>
        <taxon>Elysia</taxon>
    </lineage>
</organism>
<dbReference type="EMBL" id="BMAT01010886">
    <property type="protein sequence ID" value="GFR62530.1"/>
    <property type="molecule type" value="Genomic_DNA"/>
</dbReference>
<keyword evidence="3" id="KW-1185">Reference proteome</keyword>
<evidence type="ECO:0000313" key="2">
    <source>
        <dbReference type="EMBL" id="GFR62530.1"/>
    </source>
</evidence>
<protein>
    <submittedName>
        <fullName evidence="2">DBH-like monooxygenase protein 1-like protein</fullName>
    </submittedName>
</protein>
<comment type="caution">
    <text evidence="2">The sequence shown here is derived from an EMBL/GenBank/DDBJ whole genome shotgun (WGS) entry which is preliminary data.</text>
</comment>
<reference evidence="2 3" key="1">
    <citation type="journal article" date="2021" name="Elife">
        <title>Chloroplast acquisition without the gene transfer in kleptoplastic sea slugs, Plakobranchus ocellatus.</title>
        <authorList>
            <person name="Maeda T."/>
            <person name="Takahashi S."/>
            <person name="Yoshida T."/>
            <person name="Shimamura S."/>
            <person name="Takaki Y."/>
            <person name="Nagai Y."/>
            <person name="Toyoda A."/>
            <person name="Suzuki Y."/>
            <person name="Arimoto A."/>
            <person name="Ishii H."/>
            <person name="Satoh N."/>
            <person name="Nishiyama T."/>
            <person name="Hasebe M."/>
            <person name="Maruyama T."/>
            <person name="Minagawa J."/>
            <person name="Obokata J."/>
            <person name="Shigenobu S."/>
        </authorList>
    </citation>
    <scope>NUCLEOTIDE SEQUENCE [LARGE SCALE GENOMIC DNA]</scope>
</reference>
<keyword evidence="1" id="KW-0732">Signal</keyword>
<feature type="signal peptide" evidence="1">
    <location>
        <begin position="1"/>
        <end position="24"/>
    </location>
</feature>
<feature type="chain" id="PRO_5043966095" evidence="1">
    <location>
        <begin position="25"/>
        <end position="90"/>
    </location>
</feature>
<keyword evidence="2" id="KW-0560">Oxidoreductase</keyword>
<proteinExistence type="predicted"/>
<name>A0AAV4EP69_9GAST</name>
<keyword evidence="2" id="KW-0503">Monooxygenase</keyword>